<organism evidence="3 4">
    <name type="scientific">Caerostris extrusa</name>
    <name type="common">Bark spider</name>
    <name type="synonym">Caerostris bankana</name>
    <dbReference type="NCBI Taxonomy" id="172846"/>
    <lineage>
        <taxon>Eukaryota</taxon>
        <taxon>Metazoa</taxon>
        <taxon>Ecdysozoa</taxon>
        <taxon>Arthropoda</taxon>
        <taxon>Chelicerata</taxon>
        <taxon>Arachnida</taxon>
        <taxon>Araneae</taxon>
        <taxon>Araneomorphae</taxon>
        <taxon>Entelegynae</taxon>
        <taxon>Araneoidea</taxon>
        <taxon>Araneidae</taxon>
        <taxon>Caerostris</taxon>
    </lineage>
</organism>
<name>A0AAV4S1U5_CAEEX</name>
<evidence type="ECO:0000313" key="4">
    <source>
        <dbReference type="Proteomes" id="UP001054945"/>
    </source>
</evidence>
<gene>
    <name evidence="3" type="ORF">CEXT_625341</name>
</gene>
<keyword evidence="2" id="KW-0472">Membrane</keyword>
<feature type="region of interest" description="Disordered" evidence="1">
    <location>
        <begin position="94"/>
        <end position="113"/>
    </location>
</feature>
<keyword evidence="2" id="KW-1133">Transmembrane helix</keyword>
<evidence type="ECO:0000256" key="2">
    <source>
        <dbReference type="SAM" id="Phobius"/>
    </source>
</evidence>
<feature type="compositionally biased region" description="Polar residues" evidence="1">
    <location>
        <begin position="104"/>
        <end position="113"/>
    </location>
</feature>
<comment type="caution">
    <text evidence="3">The sequence shown here is derived from an EMBL/GenBank/DDBJ whole genome shotgun (WGS) entry which is preliminary data.</text>
</comment>
<feature type="transmembrane region" description="Helical" evidence="2">
    <location>
        <begin position="22"/>
        <end position="47"/>
    </location>
</feature>
<protein>
    <submittedName>
        <fullName evidence="3">Uncharacterized protein</fullName>
    </submittedName>
</protein>
<keyword evidence="2" id="KW-0812">Transmembrane</keyword>
<evidence type="ECO:0000313" key="3">
    <source>
        <dbReference type="EMBL" id="GIY27577.1"/>
    </source>
</evidence>
<dbReference type="Proteomes" id="UP001054945">
    <property type="component" value="Unassembled WGS sequence"/>
</dbReference>
<evidence type="ECO:0000256" key="1">
    <source>
        <dbReference type="SAM" id="MobiDB-lite"/>
    </source>
</evidence>
<dbReference type="AlphaFoldDB" id="A0AAV4S1U5"/>
<proteinExistence type="predicted"/>
<keyword evidence="4" id="KW-1185">Reference proteome</keyword>
<sequence>MRTYYLFSRVSPYFSSEKCSDWMTYLVFPVTVVSEIFCFFLSFSFVIRSLLRGRMGQLFPSPSPSPPSPPAFYADLCICRTLFLPNPWEVSRRRRELDCESKQRLSPSGVKSD</sequence>
<dbReference type="EMBL" id="BPLR01008831">
    <property type="protein sequence ID" value="GIY27577.1"/>
    <property type="molecule type" value="Genomic_DNA"/>
</dbReference>
<accession>A0AAV4S1U5</accession>
<reference evidence="3 4" key="1">
    <citation type="submission" date="2021-06" db="EMBL/GenBank/DDBJ databases">
        <title>Caerostris extrusa draft genome.</title>
        <authorList>
            <person name="Kono N."/>
            <person name="Arakawa K."/>
        </authorList>
    </citation>
    <scope>NUCLEOTIDE SEQUENCE [LARGE SCALE GENOMIC DNA]</scope>
</reference>